<evidence type="ECO:0000313" key="2">
    <source>
        <dbReference type="WBParaSite" id="RSKR_0000313800.1"/>
    </source>
</evidence>
<dbReference type="Proteomes" id="UP000095286">
    <property type="component" value="Unplaced"/>
</dbReference>
<accession>A0AC35TQ82</accession>
<reference evidence="2" key="1">
    <citation type="submission" date="2016-11" db="UniProtKB">
        <authorList>
            <consortium name="WormBaseParasite"/>
        </authorList>
    </citation>
    <scope>IDENTIFICATION</scope>
    <source>
        <strain evidence="2">KR3021</strain>
    </source>
</reference>
<organism evidence="1 2">
    <name type="scientific">Rhabditophanes sp. KR3021</name>
    <dbReference type="NCBI Taxonomy" id="114890"/>
    <lineage>
        <taxon>Eukaryota</taxon>
        <taxon>Metazoa</taxon>
        <taxon>Ecdysozoa</taxon>
        <taxon>Nematoda</taxon>
        <taxon>Chromadorea</taxon>
        <taxon>Rhabditida</taxon>
        <taxon>Tylenchina</taxon>
        <taxon>Panagrolaimomorpha</taxon>
        <taxon>Strongyloidoidea</taxon>
        <taxon>Alloionematidae</taxon>
        <taxon>Rhabditophanes</taxon>
    </lineage>
</organism>
<dbReference type="WBParaSite" id="RSKR_0000313800.1">
    <property type="protein sequence ID" value="RSKR_0000313800.1"/>
    <property type="gene ID" value="RSKR_0000313800"/>
</dbReference>
<protein>
    <submittedName>
        <fullName evidence="2">Cnd3 domain-containing protein</fullName>
    </submittedName>
</protein>
<sequence>MAMHLSEVEAFFVQKLADADEAKRHKAFKVLQKWMKEQSKSTGLDSDSLNRLCKGIHAMMWMQAKPIPQEDLAEQIVLIHTKLESEQEKVDFFYQMLLVINNELMKTDKHRLDKFLMVVRRLFRQIFKIVQESGWSEEMSNQYLELLDQRIFHSTDKKFTETMLGHLISVYMDEFDKAVREGILPEKDLGKWFEVFFKLLKKPKTSDYLFDLTVKDIFEGIIIVLEAGVNKDDDENEVQAFGLYQAGVKVITAALFEIAKSPTFKHKRRTALYELCEKLELAAKKGVEVTV</sequence>
<name>A0AC35TQ82_9BILA</name>
<proteinExistence type="predicted"/>
<evidence type="ECO:0000313" key="1">
    <source>
        <dbReference type="Proteomes" id="UP000095286"/>
    </source>
</evidence>